<protein>
    <recommendedName>
        <fullName evidence="2">Peptidase M12A domain-containing protein</fullName>
    </recommendedName>
</protein>
<dbReference type="GO" id="GO:0004222">
    <property type="term" value="F:metalloendopeptidase activity"/>
    <property type="evidence" value="ECO:0007669"/>
    <property type="project" value="UniProtKB-UniRule"/>
</dbReference>
<dbReference type="PROSITE" id="PS51864">
    <property type="entry name" value="ASTACIN"/>
    <property type="match status" value="1"/>
</dbReference>
<dbReference type="SUPFAM" id="SSF55486">
    <property type="entry name" value="Metalloproteases ('zincins'), catalytic domain"/>
    <property type="match status" value="1"/>
</dbReference>
<dbReference type="InterPro" id="IPR006026">
    <property type="entry name" value="Peptidase_Metallo"/>
</dbReference>
<feature type="binding site" evidence="1">
    <location>
        <position position="169"/>
    </location>
    <ligand>
        <name>Zn(2+)</name>
        <dbReference type="ChEBI" id="CHEBI:29105"/>
        <note>catalytic</note>
    </ligand>
</feature>
<feature type="binding site" evidence="1">
    <location>
        <position position="179"/>
    </location>
    <ligand>
        <name>Zn(2+)</name>
        <dbReference type="ChEBI" id="CHEBI:29105"/>
        <note>catalytic</note>
    </ligand>
</feature>
<dbReference type="Pfam" id="PF01400">
    <property type="entry name" value="Astacin"/>
    <property type="match status" value="1"/>
</dbReference>
<proteinExistence type="predicted"/>
<dbReference type="GO" id="GO:0008270">
    <property type="term" value="F:zinc ion binding"/>
    <property type="evidence" value="ECO:0007669"/>
    <property type="project" value="UniProtKB-UniRule"/>
</dbReference>
<comment type="cofactor">
    <cofactor evidence="1">
        <name>Zn(2+)</name>
        <dbReference type="ChEBI" id="CHEBI:29105"/>
    </cofactor>
    <text evidence="1">Binds 1 zinc ion per subunit.</text>
</comment>
<dbReference type="PANTHER" id="PTHR10127:SF873">
    <property type="entry name" value="METALLOENDOPEPTIDASE"/>
    <property type="match status" value="1"/>
</dbReference>
<dbReference type="EMBL" id="SRYJ01000062">
    <property type="protein sequence ID" value="TGY67525.1"/>
    <property type="molecule type" value="Genomic_DNA"/>
</dbReference>
<dbReference type="PANTHER" id="PTHR10127">
    <property type="entry name" value="DISCOIDIN, CUB, EGF, LAMININ , AND ZINC METALLOPROTEASE DOMAIN CONTAINING"/>
    <property type="match status" value="1"/>
</dbReference>
<keyword evidence="1" id="KW-0482">Metalloprotease</keyword>
<gene>
    <name evidence="3" type="ORF">E5339_19910</name>
</gene>
<dbReference type="Proteomes" id="UP000310760">
    <property type="component" value="Unassembled WGS sequence"/>
</dbReference>
<dbReference type="InterPro" id="IPR024079">
    <property type="entry name" value="MetalloPept_cat_dom_sf"/>
</dbReference>
<keyword evidence="1" id="KW-0479">Metal-binding</keyword>
<dbReference type="InterPro" id="IPR001506">
    <property type="entry name" value="Peptidase_M12A"/>
</dbReference>
<keyword evidence="1" id="KW-0862">Zinc</keyword>
<accession>A0A4S2FDV9</accession>
<dbReference type="AlphaFoldDB" id="A0A4S2FDV9"/>
<dbReference type="RefSeq" id="WP_135952661.1">
    <property type="nucleotide sequence ID" value="NZ_CAOOJZ010000068.1"/>
</dbReference>
<dbReference type="PRINTS" id="PR00480">
    <property type="entry name" value="ASTACIN"/>
</dbReference>
<dbReference type="PROSITE" id="PS51257">
    <property type="entry name" value="PROKAR_LIPOPROTEIN"/>
    <property type="match status" value="1"/>
</dbReference>
<reference evidence="3 4" key="1">
    <citation type="submission" date="2019-04" db="EMBL/GenBank/DDBJ databases">
        <title>Microbes associate with the intestines of laboratory mice.</title>
        <authorList>
            <person name="Navarre W."/>
            <person name="Wong E."/>
            <person name="Huang K."/>
            <person name="Tropini C."/>
            <person name="Ng K."/>
            <person name="Yu B."/>
        </authorList>
    </citation>
    <scope>NUCLEOTIDE SEQUENCE [LARGE SCALE GENOMIC DNA]</scope>
    <source>
        <strain evidence="3 4">NM22_B1</strain>
    </source>
</reference>
<evidence type="ECO:0000313" key="3">
    <source>
        <dbReference type="EMBL" id="TGY67525.1"/>
    </source>
</evidence>
<evidence type="ECO:0000313" key="4">
    <source>
        <dbReference type="Proteomes" id="UP000310760"/>
    </source>
</evidence>
<evidence type="ECO:0000256" key="1">
    <source>
        <dbReference type="PROSITE-ProRule" id="PRU01211"/>
    </source>
</evidence>
<feature type="active site" evidence="1">
    <location>
        <position position="170"/>
    </location>
</feature>
<sequence length="547" mass="62187">MKKLTLLTSALFMLVACESNLEENVSLLSDFNMPSVYENKWISLNNGAYAMKYGSSYLLEGDIVLTQEQVDLLIQPQTRSGFINDINKRWPSGNIYYTVADDFAKKAELEQAIKHIEGYTHLRLSERVSESDYIEFINDPKFTNSNVGMIGGQQFIRVAPWATWSGIVHEIGHAIGLIHEHSRYDRDDYITVHWDNIPKDSWKNYNKYTSSLSGISNVSTPFDYESIMIYASQVLQPGCVDESKPIITKKDGSLISPTYYLSKEDIISINELYSKAIFIIGEESILLPTSRTYFLLGNAPKYANIQWKVLPKGTANIIKGQGTDAVTLDMTNNMIETLEATVIYPITGEVKKAAFDIRASQAPIVTDINISRYCRNHGDYTLNVLTTDKTATCTWSYEGPGKAEFHGLCYPEDASFLEYPNLVTEVSFYQKGTYDITVNVANQYGTCIYTKRGVYIDELIESNYFNITPNPVVNTNEIEIIVNSKQRTIETYKITIYKDEKVMYESECSRKIQQIDISSFDNGKYKVLLNQEGKVYQKDLHINKKGY</sequence>
<name>A0A4S2FDV9_9BACT</name>
<dbReference type="Gene3D" id="3.40.390.10">
    <property type="entry name" value="Collagenase (Catalytic Domain)"/>
    <property type="match status" value="1"/>
</dbReference>
<organism evidence="3 4">
    <name type="scientific">Phocaeicola sartorii</name>
    <dbReference type="NCBI Taxonomy" id="671267"/>
    <lineage>
        <taxon>Bacteria</taxon>
        <taxon>Pseudomonadati</taxon>
        <taxon>Bacteroidota</taxon>
        <taxon>Bacteroidia</taxon>
        <taxon>Bacteroidales</taxon>
        <taxon>Bacteroidaceae</taxon>
        <taxon>Phocaeicola</taxon>
    </lineage>
</organism>
<comment type="caution">
    <text evidence="3">The sequence shown here is derived from an EMBL/GenBank/DDBJ whole genome shotgun (WGS) entry which is preliminary data.</text>
</comment>
<dbReference type="GO" id="GO:0006508">
    <property type="term" value="P:proteolysis"/>
    <property type="evidence" value="ECO:0007669"/>
    <property type="project" value="UniProtKB-KW"/>
</dbReference>
<feature type="binding site" evidence="1">
    <location>
        <position position="173"/>
    </location>
    <ligand>
        <name>Zn(2+)</name>
        <dbReference type="ChEBI" id="CHEBI:29105"/>
        <note>catalytic</note>
    </ligand>
</feature>
<comment type="caution">
    <text evidence="1">Lacks conserved residue(s) required for the propagation of feature annotation.</text>
</comment>
<dbReference type="SMART" id="SM00235">
    <property type="entry name" value="ZnMc"/>
    <property type="match status" value="1"/>
</dbReference>
<feature type="domain" description="Peptidase M12A" evidence="2">
    <location>
        <begin position="81"/>
        <end position="276"/>
    </location>
</feature>
<evidence type="ECO:0000259" key="2">
    <source>
        <dbReference type="PROSITE" id="PS51864"/>
    </source>
</evidence>
<keyword evidence="1" id="KW-0645">Protease</keyword>
<keyword evidence="1" id="KW-0378">Hydrolase</keyword>